<dbReference type="SUPFAM" id="SSF51735">
    <property type="entry name" value="NAD(P)-binding Rossmann-fold domains"/>
    <property type="match status" value="1"/>
</dbReference>
<dbReference type="Gene3D" id="3.40.50.720">
    <property type="entry name" value="NAD(P)-binding Rossmann-like Domain"/>
    <property type="match status" value="1"/>
</dbReference>
<sequence length="124" mass="13444">MKGFSIGIIGAGQAATELLQQLVAAEFVYIVAIADLKTDAPGIELAKTHKIPTTTKINDILKLGEAIDIIIDVTGVCEVRNQLRQYMSETNNTHTVIMHERLSALMISLAKGALVEMKGSDETY</sequence>
<comment type="caution">
    <text evidence="1">The sequence shown here is derived from an EMBL/GenBank/DDBJ whole genome shotgun (WGS) entry which is preliminary data.</text>
</comment>
<dbReference type="OrthoDB" id="9810660at2"/>
<dbReference type="EMBL" id="QZEI01000025">
    <property type="protein sequence ID" value="RLV59871.1"/>
    <property type="molecule type" value="Genomic_DNA"/>
</dbReference>
<protein>
    <submittedName>
        <fullName evidence="1">Oxidoreductase</fullName>
    </submittedName>
</protein>
<organism evidence="1 2">
    <name type="scientific">Parashewanella curva</name>
    <dbReference type="NCBI Taxonomy" id="2338552"/>
    <lineage>
        <taxon>Bacteria</taxon>
        <taxon>Pseudomonadati</taxon>
        <taxon>Pseudomonadota</taxon>
        <taxon>Gammaproteobacteria</taxon>
        <taxon>Alteromonadales</taxon>
        <taxon>Shewanellaceae</taxon>
        <taxon>Parashewanella</taxon>
    </lineage>
</organism>
<evidence type="ECO:0000313" key="2">
    <source>
        <dbReference type="Proteomes" id="UP000281474"/>
    </source>
</evidence>
<keyword evidence="2" id="KW-1185">Reference proteome</keyword>
<evidence type="ECO:0000313" key="1">
    <source>
        <dbReference type="EMBL" id="RLV59871.1"/>
    </source>
</evidence>
<proteinExistence type="predicted"/>
<accession>A0A3L8PX38</accession>
<dbReference type="RefSeq" id="WP_121838839.1">
    <property type="nucleotide sequence ID" value="NZ_ML014774.1"/>
</dbReference>
<name>A0A3L8PX38_9GAMM</name>
<dbReference type="InterPro" id="IPR036291">
    <property type="entry name" value="NAD(P)-bd_dom_sf"/>
</dbReference>
<dbReference type="AlphaFoldDB" id="A0A3L8PX38"/>
<reference evidence="1 2" key="1">
    <citation type="submission" date="2018-09" db="EMBL/GenBank/DDBJ databases">
        <title>Phylogeny of the Shewanellaceae, and recommendation for two new genera, Pseudoshewanella and Parashewanella.</title>
        <authorList>
            <person name="Wang G."/>
        </authorList>
    </citation>
    <scope>NUCLEOTIDE SEQUENCE [LARGE SCALE GENOMIC DNA]</scope>
    <source>
        <strain evidence="1 2">C51</strain>
    </source>
</reference>
<gene>
    <name evidence="1" type="ORF">D5018_09890</name>
</gene>
<dbReference type="Proteomes" id="UP000281474">
    <property type="component" value="Unassembled WGS sequence"/>
</dbReference>